<dbReference type="Proteomes" id="UP000017908">
    <property type="component" value="Unassembled WGS sequence"/>
</dbReference>
<dbReference type="AlphaFoldDB" id="R7N1A1"/>
<organism evidence="1">
    <name type="scientific">Megasphaera elsdenii CAG:570</name>
    <dbReference type="NCBI Taxonomy" id="1263087"/>
    <lineage>
        <taxon>Bacteria</taxon>
        <taxon>Bacillati</taxon>
        <taxon>Bacillota</taxon>
        <taxon>Negativicutes</taxon>
        <taxon>Veillonellales</taxon>
        <taxon>Veillonellaceae</taxon>
        <taxon>Megasphaera</taxon>
    </lineage>
</organism>
<evidence type="ECO:0008006" key="2">
    <source>
        <dbReference type="Google" id="ProtNLM"/>
    </source>
</evidence>
<protein>
    <recommendedName>
        <fullName evidence="2">Sel1 repeat protein</fullName>
    </recommendedName>
</protein>
<dbReference type="SMART" id="SM00671">
    <property type="entry name" value="SEL1"/>
    <property type="match status" value="2"/>
</dbReference>
<reference evidence="1" key="1">
    <citation type="submission" date="2012-11" db="EMBL/GenBank/DDBJ databases">
        <title>Dependencies among metagenomic species, viruses, plasmids and units of genetic variation.</title>
        <authorList>
            <person name="Nielsen H.B."/>
            <person name="Almeida M."/>
            <person name="Juncker A.S."/>
            <person name="Rasmussen S."/>
            <person name="Li J."/>
            <person name="Sunagawa S."/>
            <person name="Plichta D."/>
            <person name="Gautier L."/>
            <person name="Le Chatelier E."/>
            <person name="Peletier E."/>
            <person name="Bonde I."/>
            <person name="Nielsen T."/>
            <person name="Manichanh C."/>
            <person name="Arumugam M."/>
            <person name="Batto J."/>
            <person name="Santos M.B.Q.D."/>
            <person name="Blom N."/>
            <person name="Borruel N."/>
            <person name="Burgdorf K.S."/>
            <person name="Boumezbeur F."/>
            <person name="Casellas F."/>
            <person name="Dore J."/>
            <person name="Guarner F."/>
            <person name="Hansen T."/>
            <person name="Hildebrand F."/>
            <person name="Kaas R.S."/>
            <person name="Kennedy S."/>
            <person name="Kristiansen K."/>
            <person name="Kultima J.R."/>
            <person name="Leonard P."/>
            <person name="Levenez F."/>
            <person name="Lund O."/>
            <person name="Moumen B."/>
            <person name="Le Paslier D."/>
            <person name="Pons N."/>
            <person name="Pedersen O."/>
            <person name="Prifti E."/>
            <person name="Qin J."/>
            <person name="Raes J."/>
            <person name="Tap J."/>
            <person name="Tims S."/>
            <person name="Ussery D.W."/>
            <person name="Yamada T."/>
            <person name="MetaHit consortium"/>
            <person name="Renault P."/>
            <person name="Sicheritz-Ponten T."/>
            <person name="Bork P."/>
            <person name="Wang J."/>
            <person name="Brunak S."/>
            <person name="Ehrlich S.D."/>
        </authorList>
    </citation>
    <scope>NUCLEOTIDE SEQUENCE [LARGE SCALE GENOMIC DNA]</scope>
</reference>
<accession>R7N1A1</accession>
<dbReference type="Pfam" id="PF08238">
    <property type="entry name" value="Sel1"/>
    <property type="match status" value="3"/>
</dbReference>
<dbReference type="Gene3D" id="1.25.40.10">
    <property type="entry name" value="Tetratricopeptide repeat domain"/>
    <property type="match status" value="1"/>
</dbReference>
<dbReference type="PANTHER" id="PTHR11102:SF160">
    <property type="entry name" value="ERAD-ASSOCIATED E3 UBIQUITIN-PROTEIN LIGASE COMPONENT HRD3"/>
    <property type="match status" value="1"/>
</dbReference>
<evidence type="ECO:0000313" key="1">
    <source>
        <dbReference type="EMBL" id="CDF05888.1"/>
    </source>
</evidence>
<dbReference type="InterPro" id="IPR006597">
    <property type="entry name" value="Sel1-like"/>
</dbReference>
<name>R7N1A1_MEGEL</name>
<gene>
    <name evidence="1" type="ORF">BN715_00235</name>
</gene>
<proteinExistence type="predicted"/>
<dbReference type="InterPro" id="IPR050767">
    <property type="entry name" value="Sel1_AlgK"/>
</dbReference>
<sequence>MKDARPYELKNASNIQNSAIQNWIQKGYAYFLGLGCTPDLKRACFYFKRAAQAGNQHCHYLVNQIKHYHYYWKLESWNSSYYDYDDADPIILGLYLAQAGWIEKGIRNCPSSIYWFKKVFKKLYRNPDVQPFAREFLKRYTAGMDATLPVIQFIKQKVSSDDAYYSFVWGVCLERGLSVEQDEKAAFRWYMKAADAGQCLAFAALSRCYSEGIAVPVDLHTASVYKKKYHEASTKTYETMGIIDVFDPTNFEETIYTKKSIQKQPVRSDGKDICRTLRALRARFAAANHIPWSEPDCPQKMPCSGTCPACEKALRKLTKLAQKHPDCTYPFFKLISHKPDVTVNPVKLKSLTPSEQYVDLLTNFCGYIDFTILPEHITNVLKQYYIYVDSDLYYYLSLENAPLLSGLTEADLEILREYASSRSVRLHKIHVSQQAIKKFFASLPKKICGSKNLSDEIV</sequence>
<dbReference type="SUPFAM" id="SSF81901">
    <property type="entry name" value="HCP-like"/>
    <property type="match status" value="2"/>
</dbReference>
<dbReference type="PANTHER" id="PTHR11102">
    <property type="entry name" value="SEL-1-LIKE PROTEIN"/>
    <property type="match status" value="1"/>
</dbReference>
<dbReference type="EMBL" id="CBKE010000383">
    <property type="protein sequence ID" value="CDF05888.1"/>
    <property type="molecule type" value="Genomic_DNA"/>
</dbReference>
<comment type="caution">
    <text evidence="1">The sequence shown here is derived from an EMBL/GenBank/DDBJ whole genome shotgun (WGS) entry which is preliminary data.</text>
</comment>
<dbReference type="InterPro" id="IPR011990">
    <property type="entry name" value="TPR-like_helical_dom_sf"/>
</dbReference>